<keyword evidence="3" id="KW-1185">Reference proteome</keyword>
<evidence type="ECO:0000313" key="2">
    <source>
        <dbReference type="EMBL" id="AIY39627.1"/>
    </source>
</evidence>
<keyword evidence="1" id="KW-0812">Transmembrane</keyword>
<dbReference type="HOGENOM" id="CLU_2805032_0_0_4"/>
<keyword evidence="1" id="KW-0472">Membrane</keyword>
<organism evidence="2 3">
    <name type="scientific">Collimonas arenae</name>
    <dbReference type="NCBI Taxonomy" id="279058"/>
    <lineage>
        <taxon>Bacteria</taxon>
        <taxon>Pseudomonadati</taxon>
        <taxon>Pseudomonadota</taxon>
        <taxon>Betaproteobacteria</taxon>
        <taxon>Burkholderiales</taxon>
        <taxon>Oxalobacteraceae</taxon>
        <taxon>Collimonas</taxon>
    </lineage>
</organism>
<gene>
    <name evidence="2" type="ORF">LT85_0467</name>
</gene>
<accession>A0A0A1F9U7</accession>
<dbReference type="KEGG" id="care:LT85_0467"/>
<protein>
    <submittedName>
        <fullName evidence="2">Uncharacterized protein</fullName>
    </submittedName>
</protein>
<reference evidence="3" key="1">
    <citation type="journal article" date="2014" name="Soil Biol. Biochem.">
        <title>Structure and function of bacterial communities in ageing soils: Insights from the Mendocino ecological staircase.</title>
        <authorList>
            <person name="Uroz S."/>
            <person name="Tech J.J."/>
            <person name="Sawaya N.A."/>
            <person name="Frey-Klett P."/>
            <person name="Leveau J.H.J."/>
        </authorList>
    </citation>
    <scope>NUCLEOTIDE SEQUENCE [LARGE SCALE GENOMIC DNA]</scope>
    <source>
        <strain evidence="3">Cal35</strain>
    </source>
</reference>
<name>A0A0A1F9U7_9BURK</name>
<feature type="transmembrane region" description="Helical" evidence="1">
    <location>
        <begin position="31"/>
        <end position="56"/>
    </location>
</feature>
<dbReference type="Proteomes" id="UP000030302">
    <property type="component" value="Chromosome"/>
</dbReference>
<evidence type="ECO:0000313" key="3">
    <source>
        <dbReference type="Proteomes" id="UP000030302"/>
    </source>
</evidence>
<sequence length="67" mass="6931">MTALNGVKAAMDGNCVVADGIGATTMADMKIVGTIVTAMTVAVMTGMMTNLAIIALRDRQKKEIAET</sequence>
<dbReference type="AlphaFoldDB" id="A0A0A1F9U7"/>
<dbReference type="EMBL" id="CP009962">
    <property type="protein sequence ID" value="AIY39627.1"/>
    <property type="molecule type" value="Genomic_DNA"/>
</dbReference>
<keyword evidence="1" id="KW-1133">Transmembrane helix</keyword>
<proteinExistence type="predicted"/>
<evidence type="ECO:0000256" key="1">
    <source>
        <dbReference type="SAM" id="Phobius"/>
    </source>
</evidence>
<dbReference type="RefSeq" id="WP_253273648.1">
    <property type="nucleotide sequence ID" value="NZ_CP009962.1"/>
</dbReference>